<dbReference type="SUPFAM" id="SSF48452">
    <property type="entry name" value="TPR-like"/>
    <property type="match status" value="1"/>
</dbReference>
<feature type="region of interest" description="Disordered" evidence="1">
    <location>
        <begin position="445"/>
        <end position="471"/>
    </location>
</feature>
<name>A0A9D4KAL9_DREPO</name>
<reference evidence="2" key="2">
    <citation type="submission" date="2020-11" db="EMBL/GenBank/DDBJ databases">
        <authorList>
            <person name="McCartney M.A."/>
            <person name="Auch B."/>
            <person name="Kono T."/>
            <person name="Mallez S."/>
            <person name="Becker A."/>
            <person name="Gohl D.M."/>
            <person name="Silverstein K.A.T."/>
            <person name="Koren S."/>
            <person name="Bechman K.B."/>
            <person name="Herman A."/>
            <person name="Abrahante J.E."/>
            <person name="Garbe J."/>
        </authorList>
    </citation>
    <scope>NUCLEOTIDE SEQUENCE</scope>
    <source>
        <strain evidence="2">Duluth1</strain>
        <tissue evidence="2">Whole animal</tissue>
    </source>
</reference>
<feature type="compositionally biased region" description="Low complexity" evidence="1">
    <location>
        <begin position="535"/>
        <end position="548"/>
    </location>
</feature>
<dbReference type="InterPro" id="IPR011990">
    <property type="entry name" value="TPR-like_helical_dom_sf"/>
</dbReference>
<sequence length="611" mass="69774">MDNIKGQFEITDAGQLAYSADGWNVEKADEAFAFYTFYKIYGTIYLRMGTKENNKDKLNIALVKFGKAMDIIHSERSKKLKKVFKSDIAIIQNLHGCVYFSIGDLTNALECHKSAKVSDCTRPSFVSQRFEFAANIAACYQQMGLNTKIENDRMKHLSYALKEYDNCIGLNKQIGMQHSTTSLTILRNRADVFYVKGELERALTDGNNVLNIARQLYVSPHVDITVAIERAACYHFKLGKRLRDEDGEIGTDLMQKGLQLYEDMLFEICNGGLLPFENNDDRVIFSELEELIKNRHDPAQPNIDRSVYIEALDHIKNGDSSMCDGPNRIAYQHLIEWLRNRRMQLRTNKQYRNAKDNHIKLMEKLGLSKKAIEKTKHKYQQDFELGKFNKLINKKQSYVPDYEEQERVRQAIAAGAEIILDPNQKDMHQIERAFGGIDCCLDSGSFDNHDQDPSTSDNKEDRDIEHMLVGKRRDLRRQRSIDGSSDVLNSIVAEGEVKLRNLSTSKSSRSSLGSLKRKSSSVSSSGSFTEPWLKTSSFSSQTSQGESSFDNDIIEYDEDELRARDCDQKRQSWANAGKQESISSELSKLQVLDDEFEPVPKQLKVEETDDK</sequence>
<protein>
    <submittedName>
        <fullName evidence="2">Uncharacterized protein</fullName>
    </submittedName>
</protein>
<reference evidence="2" key="1">
    <citation type="journal article" date="2019" name="bioRxiv">
        <title>The Genome of the Zebra Mussel, Dreissena polymorpha: A Resource for Invasive Species Research.</title>
        <authorList>
            <person name="McCartney M.A."/>
            <person name="Auch B."/>
            <person name="Kono T."/>
            <person name="Mallez S."/>
            <person name="Zhang Y."/>
            <person name="Obille A."/>
            <person name="Becker A."/>
            <person name="Abrahante J.E."/>
            <person name="Garbe J."/>
            <person name="Badalamenti J.P."/>
            <person name="Herman A."/>
            <person name="Mangelson H."/>
            <person name="Liachko I."/>
            <person name="Sullivan S."/>
            <person name="Sone E.D."/>
            <person name="Koren S."/>
            <person name="Silverstein K.A.T."/>
            <person name="Beckman K.B."/>
            <person name="Gohl D.M."/>
        </authorList>
    </citation>
    <scope>NUCLEOTIDE SEQUENCE</scope>
    <source>
        <strain evidence="2">Duluth1</strain>
        <tissue evidence="2">Whole animal</tissue>
    </source>
</reference>
<evidence type="ECO:0000313" key="2">
    <source>
        <dbReference type="EMBL" id="KAH3835811.1"/>
    </source>
</evidence>
<keyword evidence="3" id="KW-1185">Reference proteome</keyword>
<dbReference type="AlphaFoldDB" id="A0A9D4KAL9"/>
<dbReference type="EMBL" id="JAIWYP010000004">
    <property type="protein sequence ID" value="KAH3835811.1"/>
    <property type="molecule type" value="Genomic_DNA"/>
</dbReference>
<evidence type="ECO:0000256" key="1">
    <source>
        <dbReference type="SAM" id="MobiDB-lite"/>
    </source>
</evidence>
<organism evidence="2 3">
    <name type="scientific">Dreissena polymorpha</name>
    <name type="common">Zebra mussel</name>
    <name type="synonym">Mytilus polymorpha</name>
    <dbReference type="NCBI Taxonomy" id="45954"/>
    <lineage>
        <taxon>Eukaryota</taxon>
        <taxon>Metazoa</taxon>
        <taxon>Spiralia</taxon>
        <taxon>Lophotrochozoa</taxon>
        <taxon>Mollusca</taxon>
        <taxon>Bivalvia</taxon>
        <taxon>Autobranchia</taxon>
        <taxon>Heteroconchia</taxon>
        <taxon>Euheterodonta</taxon>
        <taxon>Imparidentia</taxon>
        <taxon>Neoheterodontei</taxon>
        <taxon>Myida</taxon>
        <taxon>Dreissenoidea</taxon>
        <taxon>Dreissenidae</taxon>
        <taxon>Dreissena</taxon>
    </lineage>
</organism>
<feature type="compositionally biased region" description="Low complexity" evidence="1">
    <location>
        <begin position="503"/>
        <end position="527"/>
    </location>
</feature>
<evidence type="ECO:0000313" key="3">
    <source>
        <dbReference type="Proteomes" id="UP000828390"/>
    </source>
</evidence>
<comment type="caution">
    <text evidence="2">The sequence shown here is derived from an EMBL/GenBank/DDBJ whole genome shotgun (WGS) entry which is preliminary data.</text>
</comment>
<dbReference type="Proteomes" id="UP000828390">
    <property type="component" value="Unassembled WGS sequence"/>
</dbReference>
<proteinExistence type="predicted"/>
<feature type="compositionally biased region" description="Basic and acidic residues" evidence="1">
    <location>
        <begin position="447"/>
        <end position="471"/>
    </location>
</feature>
<accession>A0A9D4KAL9</accession>
<feature type="region of interest" description="Disordered" evidence="1">
    <location>
        <begin position="503"/>
        <end position="553"/>
    </location>
</feature>
<dbReference type="Gene3D" id="1.25.40.10">
    <property type="entry name" value="Tetratricopeptide repeat domain"/>
    <property type="match status" value="1"/>
</dbReference>
<gene>
    <name evidence="2" type="ORF">DPMN_109175</name>
</gene>